<accession>A0A0H4TNP7</accession>
<dbReference type="EMBL" id="KT006999">
    <property type="protein sequence ID" value="AKQ02294.1"/>
    <property type="molecule type" value="Genomic_DNA"/>
</dbReference>
<name>A0A0H4TNP7_9BACT</name>
<evidence type="ECO:0000313" key="1">
    <source>
        <dbReference type="EMBL" id="AKQ02294.1"/>
    </source>
</evidence>
<dbReference type="AlphaFoldDB" id="A0A0H4TNP7"/>
<proteinExistence type="predicted"/>
<reference evidence="1" key="1">
    <citation type="journal article" date="2015" name="ISME J.">
        <title>Aquifer environment selects for microbial species cohorts in sediment and groundwater.</title>
        <authorList>
            <person name="Hug L.A."/>
            <person name="Thomas B.C."/>
            <person name="Brown C.T."/>
            <person name="Frischkorn K.R."/>
            <person name="Williams K.H."/>
            <person name="Tringe S.G."/>
            <person name="Banfield J.F."/>
        </authorList>
    </citation>
    <scope>NUCLEOTIDE SEQUENCE</scope>
</reference>
<organism evidence="1">
    <name type="scientific">uncultured Microgenomates bacterium Rifle_16ft_4_minimus_37633</name>
    <dbReference type="NCBI Taxonomy" id="1665114"/>
    <lineage>
        <taxon>Bacteria</taxon>
        <taxon>Candidatus Microgenomatota</taxon>
        <taxon>environmental samples</taxon>
    </lineage>
</organism>
<protein>
    <submittedName>
        <fullName evidence="1">Uncharacterized protein</fullName>
    </submittedName>
</protein>
<sequence length="223" mass="24136">MAFGEELQKEAGGVARREFLQQKQGFQSQLRELVINNPNAGTIAGLNNLAHTLQYELYQTSGITRGDFGRGISGAGTEFLARVPATMLDRGSISLSYERGNLAAWFRGKGLDVEVVGKDREVHWSGGSGKPESNYYFKSEELSPGALVAISEHLAVSINRKAAEYKDNPDDVRVMSIAAAIAGVLGEEIRSIAETGRPLDGETAKALLDKPLTDIGLQITERK</sequence>